<dbReference type="Proteomes" id="UP001054821">
    <property type="component" value="Unassembled WGS sequence"/>
</dbReference>
<evidence type="ECO:0000313" key="2">
    <source>
        <dbReference type="EMBL" id="KAI5311160.1"/>
    </source>
</evidence>
<evidence type="ECO:0000256" key="1">
    <source>
        <dbReference type="SAM" id="MobiDB-lite"/>
    </source>
</evidence>
<accession>A0AAD4UNZ6</accession>
<reference evidence="2 3" key="1">
    <citation type="journal article" date="2022" name="G3 (Bethesda)">
        <title>Whole-genome sequence and methylome profiling of the almond [Prunus dulcis (Mill.) D.A. Webb] cultivar 'Nonpareil'.</title>
        <authorList>
            <person name="D'Amico-Willman K.M."/>
            <person name="Ouma W.Z."/>
            <person name="Meulia T."/>
            <person name="Sideli G.M."/>
            <person name="Gradziel T.M."/>
            <person name="Fresnedo-Ramirez J."/>
        </authorList>
    </citation>
    <scope>NUCLEOTIDE SEQUENCE [LARGE SCALE GENOMIC DNA]</scope>
    <source>
        <strain evidence="2">Clone GOH B32 T37-40</strain>
    </source>
</reference>
<feature type="region of interest" description="Disordered" evidence="1">
    <location>
        <begin position="38"/>
        <end position="89"/>
    </location>
</feature>
<sequence>MTRVGGAAKSHVVSFPDAKCQRPNHTIVIAQEHLREESALGSSTAGLGSADFEGTEPSTSGRQVEATKADFVSRPYPGEGAEVSHPRFNGDADPWAVGFPEAIRWLVRALCGRGAELAEVMASASGAGVRELGNRHQG</sequence>
<protein>
    <submittedName>
        <fullName evidence="2">Uncharacterized protein</fullName>
    </submittedName>
</protein>
<keyword evidence="3" id="KW-1185">Reference proteome</keyword>
<comment type="caution">
    <text evidence="2">The sequence shown here is derived from an EMBL/GenBank/DDBJ whole genome shotgun (WGS) entry which is preliminary data.</text>
</comment>
<dbReference type="AlphaFoldDB" id="A0AAD4UNZ6"/>
<proteinExistence type="predicted"/>
<feature type="compositionally biased region" description="Low complexity" evidence="1">
    <location>
        <begin position="39"/>
        <end position="50"/>
    </location>
</feature>
<organism evidence="2 3">
    <name type="scientific">Prunus dulcis</name>
    <name type="common">Almond</name>
    <name type="synonym">Amygdalus dulcis</name>
    <dbReference type="NCBI Taxonomy" id="3755"/>
    <lineage>
        <taxon>Eukaryota</taxon>
        <taxon>Viridiplantae</taxon>
        <taxon>Streptophyta</taxon>
        <taxon>Embryophyta</taxon>
        <taxon>Tracheophyta</taxon>
        <taxon>Spermatophyta</taxon>
        <taxon>Magnoliopsida</taxon>
        <taxon>eudicotyledons</taxon>
        <taxon>Gunneridae</taxon>
        <taxon>Pentapetalae</taxon>
        <taxon>rosids</taxon>
        <taxon>fabids</taxon>
        <taxon>Rosales</taxon>
        <taxon>Rosaceae</taxon>
        <taxon>Amygdaloideae</taxon>
        <taxon>Amygdaleae</taxon>
        <taxon>Prunus</taxon>
    </lineage>
</organism>
<evidence type="ECO:0000313" key="3">
    <source>
        <dbReference type="Proteomes" id="UP001054821"/>
    </source>
</evidence>
<name>A0AAD4UNZ6_PRUDU</name>
<gene>
    <name evidence="2" type="ORF">L3X38_045493</name>
</gene>
<dbReference type="EMBL" id="JAJFAZ020000084">
    <property type="protein sequence ID" value="KAI5311160.1"/>
    <property type="molecule type" value="Genomic_DNA"/>
</dbReference>